<gene>
    <name evidence="4" type="ORF">EV668_3246</name>
</gene>
<name>A0A4R7C022_9HYPH</name>
<feature type="transmembrane region" description="Helical" evidence="3">
    <location>
        <begin position="89"/>
        <end position="109"/>
    </location>
</feature>
<organism evidence="4 5">
    <name type="scientific">Enterovirga rhinocerotis</name>
    <dbReference type="NCBI Taxonomy" id="1339210"/>
    <lineage>
        <taxon>Bacteria</taxon>
        <taxon>Pseudomonadati</taxon>
        <taxon>Pseudomonadota</taxon>
        <taxon>Alphaproteobacteria</taxon>
        <taxon>Hyphomicrobiales</taxon>
        <taxon>Methylobacteriaceae</taxon>
        <taxon>Enterovirga</taxon>
    </lineage>
</organism>
<dbReference type="Proteomes" id="UP000295122">
    <property type="component" value="Unassembled WGS sequence"/>
</dbReference>
<keyword evidence="3" id="KW-1133">Transmembrane helix</keyword>
<keyword evidence="1" id="KW-0175">Coiled coil</keyword>
<dbReference type="InterPro" id="IPR050445">
    <property type="entry name" value="Bact_polysacc_biosynth/exp"/>
</dbReference>
<dbReference type="EMBL" id="SNZR01000013">
    <property type="protein sequence ID" value="TDR90395.1"/>
    <property type="molecule type" value="Genomic_DNA"/>
</dbReference>
<sequence length="455" mass="49890">MHGAPGPGMSDVSPPGSRSDRYSVSPSPPENALGPTQASSLLRRNAEVDHARTARAPAPYDPDDDEDNRPTYAQMLSLPQRRADGGNNWLSFLIFVMLPTALFSFYYVAMASEQYVSEFRFAVTETSSHSSPAMGGSGNGVASLLGGMGVPTMTSTQNYIVTDYITSRQAIDELEKRINVTSLYSKGSIDWFSRFGQSNPIEHFVRYWQKMVTSRFDPITGLATVEIRAFTPEDARLVASALVTLSEELVNGIAMRSKTDSVKFAEAEVRRGEERLMKARAAVTEFRIAEGVIDPTTSVVSGNIADIATVRAILIQLQTEYGALEKQNVSATSPAAVALQSRIRATREQLKRLESEVAKERSGNSTLTNVVGRYEQLDLERQYAQNMLTSAMTALDQARAAAGSQSLYLTPYVRPGLPESATYPKKLQTIALIFVSVLAVWFVGLLAWRSFRQNA</sequence>
<keyword evidence="5" id="KW-1185">Reference proteome</keyword>
<protein>
    <submittedName>
        <fullName evidence="4">Capsular polysaccharide transport system permease protein</fullName>
    </submittedName>
</protein>
<dbReference type="AlphaFoldDB" id="A0A4R7C022"/>
<reference evidence="4 5" key="1">
    <citation type="submission" date="2019-03" db="EMBL/GenBank/DDBJ databases">
        <title>Genomic Encyclopedia of Type Strains, Phase IV (KMG-IV): sequencing the most valuable type-strain genomes for metagenomic binning, comparative biology and taxonomic classification.</title>
        <authorList>
            <person name="Goeker M."/>
        </authorList>
    </citation>
    <scope>NUCLEOTIDE SEQUENCE [LARGE SCALE GENOMIC DNA]</scope>
    <source>
        <strain evidence="4 5">DSM 25903</strain>
    </source>
</reference>
<evidence type="ECO:0000313" key="5">
    <source>
        <dbReference type="Proteomes" id="UP000295122"/>
    </source>
</evidence>
<keyword evidence="3" id="KW-0812">Transmembrane</keyword>
<keyword evidence="3" id="KW-0472">Membrane</keyword>
<dbReference type="PANTHER" id="PTHR32309">
    <property type="entry name" value="TYROSINE-PROTEIN KINASE"/>
    <property type="match status" value="1"/>
</dbReference>
<dbReference type="PANTHER" id="PTHR32309:SF13">
    <property type="entry name" value="FERRIC ENTEROBACTIN TRANSPORT PROTEIN FEPE"/>
    <property type="match status" value="1"/>
</dbReference>
<feature type="region of interest" description="Disordered" evidence="2">
    <location>
        <begin position="1"/>
        <end position="71"/>
    </location>
</feature>
<proteinExistence type="predicted"/>
<feature type="coiled-coil region" evidence="1">
    <location>
        <begin position="336"/>
        <end position="363"/>
    </location>
</feature>
<evidence type="ECO:0000256" key="2">
    <source>
        <dbReference type="SAM" id="MobiDB-lite"/>
    </source>
</evidence>
<evidence type="ECO:0000256" key="1">
    <source>
        <dbReference type="SAM" id="Coils"/>
    </source>
</evidence>
<evidence type="ECO:0000313" key="4">
    <source>
        <dbReference type="EMBL" id="TDR90395.1"/>
    </source>
</evidence>
<accession>A0A4R7C022</accession>
<evidence type="ECO:0000256" key="3">
    <source>
        <dbReference type="SAM" id="Phobius"/>
    </source>
</evidence>
<dbReference type="GO" id="GO:0004713">
    <property type="term" value="F:protein tyrosine kinase activity"/>
    <property type="evidence" value="ECO:0007669"/>
    <property type="project" value="TreeGrafter"/>
</dbReference>
<comment type="caution">
    <text evidence="4">The sequence shown here is derived from an EMBL/GenBank/DDBJ whole genome shotgun (WGS) entry which is preliminary data.</text>
</comment>
<feature type="transmembrane region" description="Helical" evidence="3">
    <location>
        <begin position="427"/>
        <end position="448"/>
    </location>
</feature>
<dbReference type="GO" id="GO:0005886">
    <property type="term" value="C:plasma membrane"/>
    <property type="evidence" value="ECO:0007669"/>
    <property type="project" value="TreeGrafter"/>
</dbReference>